<proteinExistence type="predicted"/>
<keyword evidence="2" id="KW-1133">Transmembrane helix</keyword>
<name>A0A1M6LDG5_9FIRM</name>
<sequence length="155" mass="18061">MGRVKNRGTALFIVFITGMIIGGLIGILSISTFVSYRLDQDHEIITELKNTIEDKNLRLEKLEESINQQKIILKEIQVELVFEGNEMDAITLEKHIKEKYVKLIGKEVKDIDIDLIEAIIDRRIMKVNGKEYQLFVEKIHLTDILRIWIEVKILE</sequence>
<dbReference type="RefSeq" id="WP_110941733.1">
    <property type="nucleotide sequence ID" value="NZ_FQZV01000036.1"/>
</dbReference>
<dbReference type="Proteomes" id="UP000184536">
    <property type="component" value="Unassembled WGS sequence"/>
</dbReference>
<keyword evidence="2" id="KW-0812">Transmembrane</keyword>
<dbReference type="Pfam" id="PF26347">
    <property type="entry name" value="YtrI_sporulation"/>
    <property type="match status" value="1"/>
</dbReference>
<evidence type="ECO:0000313" key="5">
    <source>
        <dbReference type="Proteomes" id="UP000184536"/>
    </source>
</evidence>
<dbReference type="InterPro" id="IPR058620">
    <property type="entry name" value="YtrI_C"/>
</dbReference>
<dbReference type="EMBL" id="FQZV01000036">
    <property type="protein sequence ID" value="SHJ69197.1"/>
    <property type="molecule type" value="Genomic_DNA"/>
</dbReference>
<keyword evidence="1" id="KW-0175">Coiled coil</keyword>
<organism evidence="4 5">
    <name type="scientific">Geosporobacter subterraneus DSM 17957</name>
    <dbReference type="NCBI Taxonomy" id="1121919"/>
    <lineage>
        <taxon>Bacteria</taxon>
        <taxon>Bacillati</taxon>
        <taxon>Bacillota</taxon>
        <taxon>Clostridia</taxon>
        <taxon>Peptostreptococcales</taxon>
        <taxon>Thermotaleaceae</taxon>
        <taxon>Geosporobacter</taxon>
    </lineage>
</organism>
<feature type="domain" description="Sporulation membrane protein YtrI C-terminal" evidence="3">
    <location>
        <begin position="75"/>
        <end position="152"/>
    </location>
</feature>
<evidence type="ECO:0000259" key="3">
    <source>
        <dbReference type="Pfam" id="PF26347"/>
    </source>
</evidence>
<dbReference type="OrthoDB" id="1908598at2"/>
<gene>
    <name evidence="4" type="ORF">SAMN02745975_02643</name>
</gene>
<evidence type="ECO:0000256" key="1">
    <source>
        <dbReference type="SAM" id="Coils"/>
    </source>
</evidence>
<keyword evidence="5" id="KW-1185">Reference proteome</keyword>
<keyword evidence="2" id="KW-0472">Membrane</keyword>
<protein>
    <recommendedName>
        <fullName evidence="3">Sporulation membrane protein YtrI C-terminal domain-containing protein</fullName>
    </recommendedName>
</protein>
<reference evidence="5" key="1">
    <citation type="submission" date="2016-11" db="EMBL/GenBank/DDBJ databases">
        <authorList>
            <person name="Varghese N."/>
            <person name="Submissions S."/>
        </authorList>
    </citation>
    <scope>NUCLEOTIDE SEQUENCE [LARGE SCALE GENOMIC DNA]</scope>
    <source>
        <strain evidence="5">DSM 17957</strain>
    </source>
</reference>
<feature type="transmembrane region" description="Helical" evidence="2">
    <location>
        <begin position="12"/>
        <end position="36"/>
    </location>
</feature>
<evidence type="ECO:0000313" key="4">
    <source>
        <dbReference type="EMBL" id="SHJ69197.1"/>
    </source>
</evidence>
<dbReference type="STRING" id="1121919.SAMN02745975_02643"/>
<evidence type="ECO:0000256" key="2">
    <source>
        <dbReference type="SAM" id="Phobius"/>
    </source>
</evidence>
<feature type="coiled-coil region" evidence="1">
    <location>
        <begin position="45"/>
        <end position="79"/>
    </location>
</feature>
<dbReference type="AlphaFoldDB" id="A0A1M6LDG5"/>
<accession>A0A1M6LDG5</accession>